<dbReference type="EMBL" id="CP029477">
    <property type="protein sequence ID" value="AWM74985.1"/>
    <property type="molecule type" value="Genomic_DNA"/>
</dbReference>
<gene>
    <name evidence="2" type="ORF">DKL58_02945</name>
</gene>
<evidence type="ECO:0000256" key="1">
    <source>
        <dbReference type="SAM" id="Phobius"/>
    </source>
</evidence>
<keyword evidence="1" id="KW-0812">Transmembrane</keyword>
<feature type="transmembrane region" description="Helical" evidence="1">
    <location>
        <begin position="6"/>
        <end position="25"/>
    </location>
</feature>
<dbReference type="Proteomes" id="UP000246036">
    <property type="component" value="Chromosome"/>
</dbReference>
<keyword evidence="1" id="KW-1133">Transmembrane helix</keyword>
<accession>A0ABM6VZN0</accession>
<keyword evidence="1" id="KW-0472">Membrane</keyword>
<proteinExistence type="predicted"/>
<keyword evidence="3" id="KW-1185">Reference proteome</keyword>
<evidence type="ECO:0008006" key="4">
    <source>
        <dbReference type="Google" id="ProtNLM"/>
    </source>
</evidence>
<organism evidence="2 3">
    <name type="scientific">Lactobacillus kullabergensis</name>
    <dbReference type="NCBI Taxonomy" id="1218493"/>
    <lineage>
        <taxon>Bacteria</taxon>
        <taxon>Bacillati</taxon>
        <taxon>Bacillota</taxon>
        <taxon>Bacilli</taxon>
        <taxon>Lactobacillales</taxon>
        <taxon>Lactobacillaceae</taxon>
        <taxon>Lactobacillus</taxon>
    </lineage>
</organism>
<evidence type="ECO:0000313" key="3">
    <source>
        <dbReference type="Proteomes" id="UP000246036"/>
    </source>
</evidence>
<feature type="transmembrane region" description="Helical" evidence="1">
    <location>
        <begin position="37"/>
        <end position="57"/>
    </location>
</feature>
<evidence type="ECO:0000313" key="2">
    <source>
        <dbReference type="EMBL" id="AWM74985.1"/>
    </source>
</evidence>
<protein>
    <recommendedName>
        <fullName evidence="4">DUF3976 domain-containing protein</fullName>
    </recommendedName>
</protein>
<reference evidence="2 3" key="1">
    <citation type="submission" date="2018-05" db="EMBL/GenBank/DDBJ databases">
        <title>Reference genomes for bee gut microbiota database.</title>
        <authorList>
            <person name="Ellegaard K.M."/>
        </authorList>
    </citation>
    <scope>NUCLEOTIDE SEQUENCE [LARGE SCALE GENOMIC DNA]</scope>
    <source>
        <strain evidence="2 3">ESL0186</strain>
    </source>
</reference>
<sequence>MYHGFKLLLITGLLIVLAAFCFVFSFDGRKTVKCRRILLGIAVILFILIIFLVIRILKSPLY</sequence>
<name>A0ABM6VZN0_9LACO</name>